<feature type="domain" description="N-acetyltransferase" evidence="3">
    <location>
        <begin position="3"/>
        <end position="162"/>
    </location>
</feature>
<evidence type="ECO:0000313" key="5">
    <source>
        <dbReference type="Proteomes" id="UP000242754"/>
    </source>
</evidence>
<sequence>MNITIRFSRSEDYPEMMAIENRIWNDKNTPQVTIHKTVADFLSANPIGSTLVAIEPEKGSVLGLLHFDNPTALTAHQKTWLLDIGVLPEAQGLGVGSRLLQALKASAQEQGIHKLSLRVLATNPSAVRFYQKNGFAIEGRLRDEFLISGHFVDDLLMGCLLGSKNTG</sequence>
<organism evidence="4 5">
    <name type="scientific">Trichococcus palustris</name>
    <dbReference type="NCBI Taxonomy" id="140314"/>
    <lineage>
        <taxon>Bacteria</taxon>
        <taxon>Bacillati</taxon>
        <taxon>Bacillota</taxon>
        <taxon>Bacilli</taxon>
        <taxon>Lactobacillales</taxon>
        <taxon>Carnobacteriaceae</taxon>
        <taxon>Trichococcus</taxon>
    </lineage>
</organism>
<dbReference type="PANTHER" id="PTHR43877">
    <property type="entry name" value="AMINOALKYLPHOSPHONATE N-ACETYLTRANSFERASE-RELATED-RELATED"/>
    <property type="match status" value="1"/>
</dbReference>
<dbReference type="GO" id="GO:0016747">
    <property type="term" value="F:acyltransferase activity, transferring groups other than amino-acyl groups"/>
    <property type="evidence" value="ECO:0007669"/>
    <property type="project" value="InterPro"/>
</dbReference>
<dbReference type="PROSITE" id="PS51186">
    <property type="entry name" value="GNAT"/>
    <property type="match status" value="1"/>
</dbReference>
<dbReference type="RefSeq" id="WP_087033739.1">
    <property type="nucleotide sequence ID" value="NZ_FJNE01000007.1"/>
</dbReference>
<gene>
    <name evidence="4" type="ORF">Tpal_2176</name>
</gene>
<accession>A0A143YUZ5</accession>
<dbReference type="InterPro" id="IPR050832">
    <property type="entry name" value="Bact_Acetyltransf"/>
</dbReference>
<protein>
    <submittedName>
        <fullName evidence="4">Acyl-coa n-acyltransferase</fullName>
    </submittedName>
</protein>
<dbReference type="InterPro" id="IPR016181">
    <property type="entry name" value="Acyl_CoA_acyltransferase"/>
</dbReference>
<reference evidence="4 5" key="1">
    <citation type="submission" date="2016-02" db="EMBL/GenBank/DDBJ databases">
        <authorList>
            <person name="Wen L."/>
            <person name="He K."/>
            <person name="Yang H."/>
        </authorList>
    </citation>
    <scope>NUCLEOTIDE SEQUENCE [LARGE SCALE GENOMIC DNA]</scope>
    <source>
        <strain evidence="4">Trichococcus palustris</strain>
    </source>
</reference>
<evidence type="ECO:0000256" key="1">
    <source>
        <dbReference type="ARBA" id="ARBA00022679"/>
    </source>
</evidence>
<dbReference type="InterPro" id="IPR000182">
    <property type="entry name" value="GNAT_dom"/>
</dbReference>
<evidence type="ECO:0000313" key="4">
    <source>
        <dbReference type="EMBL" id="CZQ97776.1"/>
    </source>
</evidence>
<dbReference type="AlphaFoldDB" id="A0A143YUZ5"/>
<evidence type="ECO:0000256" key="2">
    <source>
        <dbReference type="ARBA" id="ARBA00023315"/>
    </source>
</evidence>
<dbReference type="Gene3D" id="3.40.630.30">
    <property type="match status" value="1"/>
</dbReference>
<dbReference type="EMBL" id="FJNE01000007">
    <property type="protein sequence ID" value="CZQ97776.1"/>
    <property type="molecule type" value="Genomic_DNA"/>
</dbReference>
<dbReference type="SUPFAM" id="SSF55729">
    <property type="entry name" value="Acyl-CoA N-acyltransferases (Nat)"/>
    <property type="match status" value="1"/>
</dbReference>
<keyword evidence="5" id="KW-1185">Reference proteome</keyword>
<evidence type="ECO:0000259" key="3">
    <source>
        <dbReference type="PROSITE" id="PS51186"/>
    </source>
</evidence>
<dbReference type="Pfam" id="PF00583">
    <property type="entry name" value="Acetyltransf_1"/>
    <property type="match status" value="1"/>
</dbReference>
<dbReference type="OrthoDB" id="9802340at2"/>
<proteinExistence type="predicted"/>
<name>A0A143YUZ5_9LACT</name>
<dbReference type="STRING" id="140314.SAMN04488076_11936"/>
<keyword evidence="2 4" id="KW-0012">Acyltransferase</keyword>
<dbReference type="Proteomes" id="UP000242754">
    <property type="component" value="Unassembled WGS sequence"/>
</dbReference>
<dbReference type="CDD" id="cd04301">
    <property type="entry name" value="NAT_SF"/>
    <property type="match status" value="1"/>
</dbReference>
<keyword evidence="1 4" id="KW-0808">Transferase</keyword>